<proteinExistence type="predicted"/>
<reference evidence="7 8" key="1">
    <citation type="submission" date="2014-07" db="EMBL/GenBank/DDBJ databases">
        <title>Unique and conserved regions in Vibrio harveyi and related species in comparison with the shrimp pathogen Vibrio harveyi CAIM 1792.</title>
        <authorList>
            <person name="Espinoza-Valles I."/>
            <person name="Vora G."/>
            <person name="Leekitcharoenphon P."/>
            <person name="Ussery D."/>
            <person name="Hoj L."/>
            <person name="Gomez-Gil B."/>
        </authorList>
    </citation>
    <scope>NUCLEOTIDE SEQUENCE [LARGE SCALE GENOMIC DNA]</scope>
    <source>
        <strain evidence="8">CAIM 1854 / LMG 25443</strain>
    </source>
</reference>
<keyword evidence="4" id="KW-0812">Transmembrane</keyword>
<dbReference type="Proteomes" id="UP000031586">
    <property type="component" value="Unassembled WGS sequence"/>
</dbReference>
<dbReference type="EMBL" id="JPRD01000025">
    <property type="protein sequence ID" value="KIF52057.1"/>
    <property type="molecule type" value="Genomic_DNA"/>
</dbReference>
<gene>
    <name evidence="7" type="ORF">H735_15905</name>
</gene>
<dbReference type="CDD" id="cd01949">
    <property type="entry name" value="GGDEF"/>
    <property type="match status" value="1"/>
</dbReference>
<protein>
    <recommendedName>
        <fullName evidence="1">diguanylate cyclase</fullName>
        <ecNumber evidence="1">2.7.7.65</ecNumber>
    </recommendedName>
</protein>
<evidence type="ECO:0000313" key="7">
    <source>
        <dbReference type="EMBL" id="KIF52057.1"/>
    </source>
</evidence>
<evidence type="ECO:0000256" key="1">
    <source>
        <dbReference type="ARBA" id="ARBA00012528"/>
    </source>
</evidence>
<feature type="repeat" description="TPR" evidence="3">
    <location>
        <begin position="290"/>
        <end position="323"/>
    </location>
</feature>
<feature type="signal peptide" evidence="5">
    <location>
        <begin position="1"/>
        <end position="19"/>
    </location>
</feature>
<dbReference type="SUPFAM" id="SSF48452">
    <property type="entry name" value="TPR-like"/>
    <property type="match status" value="3"/>
</dbReference>
<dbReference type="PROSITE" id="PS50005">
    <property type="entry name" value="TPR"/>
    <property type="match status" value="3"/>
</dbReference>
<dbReference type="InterPro" id="IPR019734">
    <property type="entry name" value="TPR_rpt"/>
</dbReference>
<feature type="transmembrane region" description="Helical" evidence="4">
    <location>
        <begin position="452"/>
        <end position="470"/>
    </location>
</feature>
<dbReference type="Gene3D" id="3.30.70.270">
    <property type="match status" value="1"/>
</dbReference>
<feature type="repeat" description="TPR" evidence="3">
    <location>
        <begin position="330"/>
        <end position="363"/>
    </location>
</feature>
<dbReference type="EC" id="2.7.7.65" evidence="1"/>
<dbReference type="SMART" id="SM00267">
    <property type="entry name" value="GGDEF"/>
    <property type="match status" value="1"/>
</dbReference>
<dbReference type="Pfam" id="PF00990">
    <property type="entry name" value="GGDEF"/>
    <property type="match status" value="1"/>
</dbReference>
<dbReference type="Pfam" id="PF13424">
    <property type="entry name" value="TPR_12"/>
    <property type="match status" value="1"/>
</dbReference>
<feature type="repeat" description="TPR" evidence="3">
    <location>
        <begin position="250"/>
        <end position="283"/>
    </location>
</feature>
<dbReference type="PANTHER" id="PTHR45138">
    <property type="entry name" value="REGULATORY COMPONENTS OF SENSORY TRANSDUCTION SYSTEM"/>
    <property type="match status" value="1"/>
</dbReference>
<comment type="catalytic activity">
    <reaction evidence="2">
        <text>2 GTP = 3',3'-c-di-GMP + 2 diphosphate</text>
        <dbReference type="Rhea" id="RHEA:24898"/>
        <dbReference type="ChEBI" id="CHEBI:33019"/>
        <dbReference type="ChEBI" id="CHEBI:37565"/>
        <dbReference type="ChEBI" id="CHEBI:58805"/>
        <dbReference type="EC" id="2.7.7.65"/>
    </reaction>
</comment>
<name>A0A0C1W6L9_9VIBR</name>
<dbReference type="Pfam" id="PF13374">
    <property type="entry name" value="TPR_10"/>
    <property type="match status" value="1"/>
</dbReference>
<sequence>MRTLLSLLASLLIGGQANASDTQNITQWHAVYQATMKTNAKSALSMLQDRYHSADSNSEKLYVSGLIYEYMSNIDQPYYGSSQILENRFAKLESKYILALTERKNGNYDTSVNVFTSLLQSAKQRSDEETKALMNYQLCYTLNQQGQYHKASFFCSSLNNHLSGDHQQNIPSDLALRVIANNFDFRGEYEIALNLYRRLLTEMPTQSDPTGVYNDVGNLLSELGQFEQSEQYLIQALLARQLESTPLEVAQVEHSLAAMYSKSRDYEKAVSHYKNALTLLEDLNYPYGQGLTYLGLGSAYVDSGDLKSAVPYIKSALALGEQYENMRLQTESHLTAGFAYLKHDSLREALEHAQAALELANKNSTSALQAKAQLLLSQIYQKRNDFSNALSHYQKYAKLELASRDANNVKAIEALDLTKSEYEYELQLVKIDNERNLKLLELERLGEQQRTYNFVIFCLLTVLLVVLFVLRNTKIKSRLDRLTGSLNRSAIIEKIRNQTVSAPEDMRYVLALIDLDNFKLLNDKHGHPTGDLVLKHVCKAIQVKLNKGEYLGRLGGEEFILMLKNVDEIDVPFRIQSLHKTISEKQIKSTNDETLNVTASLAYLSTSKPLSNFDELYSILNQALYQSKKNGHNAVIDAYNEPIDLPSSAFESTTA</sequence>
<feature type="domain" description="GGDEF" evidence="6">
    <location>
        <begin position="506"/>
        <end position="640"/>
    </location>
</feature>
<comment type="caution">
    <text evidence="7">The sequence shown here is derived from an EMBL/GenBank/DDBJ whole genome shotgun (WGS) entry which is preliminary data.</text>
</comment>
<dbReference type="AlphaFoldDB" id="A0A0C1W6L9"/>
<evidence type="ECO:0000256" key="2">
    <source>
        <dbReference type="ARBA" id="ARBA00034247"/>
    </source>
</evidence>
<dbReference type="PANTHER" id="PTHR45138:SF9">
    <property type="entry name" value="DIGUANYLATE CYCLASE DGCM-RELATED"/>
    <property type="match status" value="1"/>
</dbReference>
<keyword evidence="3" id="KW-0802">TPR repeat</keyword>
<accession>A0A0C1W6L9</accession>
<evidence type="ECO:0000256" key="5">
    <source>
        <dbReference type="SAM" id="SignalP"/>
    </source>
</evidence>
<evidence type="ECO:0000259" key="6">
    <source>
        <dbReference type="PROSITE" id="PS50887"/>
    </source>
</evidence>
<evidence type="ECO:0000256" key="3">
    <source>
        <dbReference type="PROSITE-ProRule" id="PRU00339"/>
    </source>
</evidence>
<dbReference type="GO" id="GO:0052621">
    <property type="term" value="F:diguanylate cyclase activity"/>
    <property type="evidence" value="ECO:0007669"/>
    <property type="project" value="UniProtKB-EC"/>
</dbReference>
<dbReference type="SUPFAM" id="SSF55073">
    <property type="entry name" value="Nucleotide cyclase"/>
    <property type="match status" value="1"/>
</dbReference>
<dbReference type="PROSITE" id="PS50887">
    <property type="entry name" value="GGDEF"/>
    <property type="match status" value="1"/>
</dbReference>
<dbReference type="InterPro" id="IPR011990">
    <property type="entry name" value="TPR-like_helical_dom_sf"/>
</dbReference>
<keyword evidence="5" id="KW-0732">Signal</keyword>
<dbReference type="InterPro" id="IPR029787">
    <property type="entry name" value="Nucleotide_cyclase"/>
</dbReference>
<organism evidence="7 8">
    <name type="scientific">Vibrio owensii CAIM 1854 = LMG 25443</name>
    <dbReference type="NCBI Taxonomy" id="1229493"/>
    <lineage>
        <taxon>Bacteria</taxon>
        <taxon>Pseudomonadati</taxon>
        <taxon>Pseudomonadota</taxon>
        <taxon>Gammaproteobacteria</taxon>
        <taxon>Vibrionales</taxon>
        <taxon>Vibrionaceae</taxon>
        <taxon>Vibrio</taxon>
    </lineage>
</organism>
<dbReference type="SMART" id="SM00028">
    <property type="entry name" value="TPR"/>
    <property type="match status" value="7"/>
</dbReference>
<evidence type="ECO:0000313" key="8">
    <source>
        <dbReference type="Proteomes" id="UP000031586"/>
    </source>
</evidence>
<dbReference type="InterPro" id="IPR050469">
    <property type="entry name" value="Diguanylate_Cyclase"/>
</dbReference>
<keyword evidence="4" id="KW-1133">Transmembrane helix</keyword>
<dbReference type="Gene3D" id="1.25.40.10">
    <property type="entry name" value="Tetratricopeptide repeat domain"/>
    <property type="match status" value="2"/>
</dbReference>
<evidence type="ECO:0000256" key="4">
    <source>
        <dbReference type="SAM" id="Phobius"/>
    </source>
</evidence>
<feature type="chain" id="PRO_5002158895" description="diguanylate cyclase" evidence="5">
    <location>
        <begin position="20"/>
        <end position="655"/>
    </location>
</feature>
<dbReference type="InterPro" id="IPR000160">
    <property type="entry name" value="GGDEF_dom"/>
</dbReference>
<dbReference type="NCBIfam" id="TIGR00254">
    <property type="entry name" value="GGDEF"/>
    <property type="match status" value="1"/>
</dbReference>
<keyword evidence="4" id="KW-0472">Membrane</keyword>
<dbReference type="PATRIC" id="fig|1229493.5.peg.2330"/>
<dbReference type="RefSeq" id="WP_020197555.1">
    <property type="nucleotide sequence ID" value="NZ_BAOH01000128.1"/>
</dbReference>
<dbReference type="InterPro" id="IPR043128">
    <property type="entry name" value="Rev_trsase/Diguanyl_cyclase"/>
</dbReference>